<feature type="region of interest" description="Disordered" evidence="6">
    <location>
        <begin position="372"/>
        <end position="404"/>
    </location>
</feature>
<feature type="transmembrane region" description="Helical" evidence="7">
    <location>
        <begin position="152"/>
        <end position="182"/>
    </location>
</feature>
<evidence type="ECO:0000256" key="5">
    <source>
        <dbReference type="ARBA" id="ARBA00038359"/>
    </source>
</evidence>
<keyword evidence="4 7" id="KW-0472">Membrane</keyword>
<dbReference type="InterPro" id="IPR049326">
    <property type="entry name" value="Rhodopsin_dom_fungi"/>
</dbReference>
<keyword evidence="3 7" id="KW-1133">Transmembrane helix</keyword>
<evidence type="ECO:0000256" key="1">
    <source>
        <dbReference type="ARBA" id="ARBA00004141"/>
    </source>
</evidence>
<evidence type="ECO:0000313" key="9">
    <source>
        <dbReference type="EMBL" id="KAL2062161.1"/>
    </source>
</evidence>
<feature type="transmembrane region" description="Helical" evidence="7">
    <location>
        <begin position="239"/>
        <end position="258"/>
    </location>
</feature>
<feature type="transmembrane region" description="Helical" evidence="7">
    <location>
        <begin position="73"/>
        <end position="92"/>
    </location>
</feature>
<dbReference type="PANTHER" id="PTHR33048">
    <property type="entry name" value="PTH11-LIKE INTEGRAL MEMBRANE PROTEIN (AFU_ORTHOLOGUE AFUA_5G11245)"/>
    <property type="match status" value="1"/>
</dbReference>
<keyword evidence="2 7" id="KW-0812">Transmembrane</keyword>
<feature type="compositionally biased region" description="Basic and acidic residues" evidence="6">
    <location>
        <begin position="375"/>
        <end position="384"/>
    </location>
</feature>
<feature type="transmembrane region" description="Helical" evidence="7">
    <location>
        <begin position="208"/>
        <end position="227"/>
    </location>
</feature>
<comment type="subcellular location">
    <subcellularLocation>
        <location evidence="1">Membrane</location>
        <topology evidence="1">Multi-pass membrane protein</topology>
    </subcellularLocation>
</comment>
<dbReference type="Pfam" id="PF20684">
    <property type="entry name" value="Fung_rhodopsin"/>
    <property type="match status" value="1"/>
</dbReference>
<protein>
    <recommendedName>
        <fullName evidence="8">Rhodopsin domain-containing protein</fullName>
    </recommendedName>
</protein>
<feature type="domain" description="Rhodopsin" evidence="8">
    <location>
        <begin position="57"/>
        <end position="300"/>
    </location>
</feature>
<name>A0ABR4BYF8_9HELO</name>
<evidence type="ECO:0000256" key="6">
    <source>
        <dbReference type="SAM" id="MobiDB-lite"/>
    </source>
</evidence>
<comment type="caution">
    <text evidence="9">The sequence shown here is derived from an EMBL/GenBank/DDBJ whole genome shotgun (WGS) entry which is preliminary data.</text>
</comment>
<evidence type="ECO:0000256" key="4">
    <source>
        <dbReference type="ARBA" id="ARBA00023136"/>
    </source>
</evidence>
<comment type="similarity">
    <text evidence="5">Belongs to the SAT4 family.</text>
</comment>
<dbReference type="EMBL" id="JAZHXI010000017">
    <property type="protein sequence ID" value="KAL2062161.1"/>
    <property type="molecule type" value="Genomic_DNA"/>
</dbReference>
<accession>A0ABR4BYF8</accession>
<evidence type="ECO:0000256" key="2">
    <source>
        <dbReference type="ARBA" id="ARBA00022692"/>
    </source>
</evidence>
<feature type="transmembrane region" description="Helical" evidence="7">
    <location>
        <begin position="39"/>
        <end position="61"/>
    </location>
</feature>
<evidence type="ECO:0000259" key="8">
    <source>
        <dbReference type="Pfam" id="PF20684"/>
    </source>
</evidence>
<sequence>MSSTTSSAVAIATGGAVALAPKLSPEAFAARAAESNLPFILGMIVPFFVLALIAVLLRMYVRFMVVKVMGIDDYIMLGAMACSCVAMGMFSWQAEHSLGRHQNTVSAEHMITHRKGNLIYSTIGAVLGLHLVKISICFLLMRFVNGRAYRMVLWSIVIFLILFTIACWGTLIFFCLPVSAFWDVSLRRLPTTYCYPINHFTNISLMNTSFNIATDVLLASLPAHVIWHLQINHRQKISLIGVLSLGYAAVALGVVKAIKQVELSNDKDATWSQSVQMWGYVQLNVSIIASCMPALRPLFSWLSDTMSSGHRSRGTGAQVNTRSGYFRQYDTSGTGKRTNNGSGLRSFGVGDTEHDVPLQDMKAGNAAFVSTNARQKNDSDKSWIDTEGDSGSEREILSGGGNHSHTGIVRTTEVTIKSDTRKEWNAV</sequence>
<gene>
    <name evidence="9" type="ORF">VTL71DRAFT_6427</name>
</gene>
<dbReference type="Proteomes" id="UP001595075">
    <property type="component" value="Unassembled WGS sequence"/>
</dbReference>
<organism evidence="9 10">
    <name type="scientific">Oculimacula yallundae</name>
    <dbReference type="NCBI Taxonomy" id="86028"/>
    <lineage>
        <taxon>Eukaryota</taxon>
        <taxon>Fungi</taxon>
        <taxon>Dikarya</taxon>
        <taxon>Ascomycota</taxon>
        <taxon>Pezizomycotina</taxon>
        <taxon>Leotiomycetes</taxon>
        <taxon>Helotiales</taxon>
        <taxon>Ploettnerulaceae</taxon>
        <taxon>Oculimacula</taxon>
    </lineage>
</organism>
<feature type="transmembrane region" description="Helical" evidence="7">
    <location>
        <begin position="118"/>
        <end position="140"/>
    </location>
</feature>
<proteinExistence type="inferred from homology"/>
<evidence type="ECO:0000256" key="3">
    <source>
        <dbReference type="ARBA" id="ARBA00022989"/>
    </source>
</evidence>
<dbReference type="PANTHER" id="PTHR33048:SF167">
    <property type="entry name" value="INTEGRAL MEMBRANE PROTEIN"/>
    <property type="match status" value="1"/>
</dbReference>
<evidence type="ECO:0000313" key="10">
    <source>
        <dbReference type="Proteomes" id="UP001595075"/>
    </source>
</evidence>
<dbReference type="InterPro" id="IPR052337">
    <property type="entry name" value="SAT4-like"/>
</dbReference>
<feature type="transmembrane region" description="Helical" evidence="7">
    <location>
        <begin position="278"/>
        <end position="299"/>
    </location>
</feature>
<keyword evidence="10" id="KW-1185">Reference proteome</keyword>
<reference evidence="9 10" key="1">
    <citation type="journal article" date="2024" name="Commun. Biol.">
        <title>Comparative genomic analysis of thermophilic fungi reveals convergent evolutionary adaptations and gene losses.</title>
        <authorList>
            <person name="Steindorff A.S."/>
            <person name="Aguilar-Pontes M.V."/>
            <person name="Robinson A.J."/>
            <person name="Andreopoulos B."/>
            <person name="LaButti K."/>
            <person name="Kuo A."/>
            <person name="Mondo S."/>
            <person name="Riley R."/>
            <person name="Otillar R."/>
            <person name="Haridas S."/>
            <person name="Lipzen A."/>
            <person name="Grimwood J."/>
            <person name="Schmutz J."/>
            <person name="Clum A."/>
            <person name="Reid I.D."/>
            <person name="Moisan M.C."/>
            <person name="Butler G."/>
            <person name="Nguyen T.T.M."/>
            <person name="Dewar K."/>
            <person name="Conant G."/>
            <person name="Drula E."/>
            <person name="Henrissat B."/>
            <person name="Hansel C."/>
            <person name="Singer S."/>
            <person name="Hutchinson M.I."/>
            <person name="de Vries R.P."/>
            <person name="Natvig D.O."/>
            <person name="Powell A.J."/>
            <person name="Tsang A."/>
            <person name="Grigoriev I.V."/>
        </authorList>
    </citation>
    <scope>NUCLEOTIDE SEQUENCE [LARGE SCALE GENOMIC DNA]</scope>
    <source>
        <strain evidence="9 10">CBS 494.80</strain>
    </source>
</reference>
<evidence type="ECO:0000256" key="7">
    <source>
        <dbReference type="SAM" id="Phobius"/>
    </source>
</evidence>